<dbReference type="InterPro" id="IPR007255">
    <property type="entry name" value="COG8"/>
</dbReference>
<evidence type="ECO:0000256" key="8">
    <source>
        <dbReference type="ARBA" id="ARBA00031347"/>
    </source>
</evidence>
<keyword evidence="6" id="KW-0333">Golgi apparatus</keyword>
<evidence type="ECO:0000256" key="2">
    <source>
        <dbReference type="ARBA" id="ARBA00006419"/>
    </source>
</evidence>
<evidence type="ECO:0000256" key="3">
    <source>
        <dbReference type="ARBA" id="ARBA00020983"/>
    </source>
</evidence>
<dbReference type="AlphaFoldDB" id="A0A1G4K4N7"/>
<evidence type="ECO:0000313" key="11">
    <source>
        <dbReference type="Proteomes" id="UP000190274"/>
    </source>
</evidence>
<evidence type="ECO:0000256" key="6">
    <source>
        <dbReference type="ARBA" id="ARBA00023034"/>
    </source>
</evidence>
<keyword evidence="4" id="KW-0813">Transport</keyword>
<evidence type="ECO:0000256" key="7">
    <source>
        <dbReference type="ARBA" id="ARBA00023136"/>
    </source>
</evidence>
<dbReference type="PANTHER" id="PTHR21311:SF0">
    <property type="entry name" value="CONSERVED OLIGOMERIC GOLGI COMPLEX SUBUNIT 8"/>
    <property type="match status" value="1"/>
</dbReference>
<evidence type="ECO:0000313" key="10">
    <source>
        <dbReference type="EMBL" id="SCU98723.1"/>
    </source>
</evidence>
<gene>
    <name evidence="10" type="ORF">LADA_0H14972G</name>
</gene>
<dbReference type="GO" id="GO:0017119">
    <property type="term" value="C:Golgi transport complex"/>
    <property type="evidence" value="ECO:0007669"/>
    <property type="project" value="EnsemblFungi"/>
</dbReference>
<dbReference type="GO" id="GO:0032258">
    <property type="term" value="P:cytoplasm to vacuole targeting by the Cvt pathway"/>
    <property type="evidence" value="ECO:0007669"/>
    <property type="project" value="EnsemblFungi"/>
</dbReference>
<comment type="similarity">
    <text evidence="2">Belongs to the COG8 family.</text>
</comment>
<reference evidence="10 11" key="1">
    <citation type="submission" date="2016-03" db="EMBL/GenBank/DDBJ databases">
        <authorList>
            <person name="Devillers H."/>
        </authorList>
    </citation>
    <scope>NUCLEOTIDE SEQUENCE [LARGE SCALE GENOMIC DNA]</scope>
    <source>
        <strain evidence="10">CBS 10888</strain>
    </source>
</reference>
<keyword evidence="11" id="KW-1185">Reference proteome</keyword>
<proteinExistence type="inferred from homology"/>
<dbReference type="PANTHER" id="PTHR21311">
    <property type="entry name" value="CONSERVED OLIGOMERIC GOLGI COMPLEX COMPONENT 8"/>
    <property type="match status" value="1"/>
</dbReference>
<dbReference type="GO" id="GO:0006891">
    <property type="term" value="P:intra-Golgi vesicle-mediated transport"/>
    <property type="evidence" value="ECO:0007669"/>
    <property type="project" value="EnsemblFungi"/>
</dbReference>
<dbReference type="EMBL" id="LT598461">
    <property type="protein sequence ID" value="SCU98723.1"/>
    <property type="molecule type" value="Genomic_DNA"/>
</dbReference>
<keyword evidence="7" id="KW-0472">Membrane</keyword>
<organism evidence="10 11">
    <name type="scientific">Lachancea dasiensis</name>
    <dbReference type="NCBI Taxonomy" id="1072105"/>
    <lineage>
        <taxon>Eukaryota</taxon>
        <taxon>Fungi</taxon>
        <taxon>Dikarya</taxon>
        <taxon>Ascomycota</taxon>
        <taxon>Saccharomycotina</taxon>
        <taxon>Saccharomycetes</taxon>
        <taxon>Saccharomycetales</taxon>
        <taxon>Saccharomycetaceae</taxon>
        <taxon>Lachancea</taxon>
    </lineage>
</organism>
<accession>A0A1G4K4N7</accession>
<protein>
    <recommendedName>
        <fullName evidence="3">Conserved oligomeric Golgi complex subunit 8</fullName>
    </recommendedName>
    <alternativeName>
        <fullName evidence="8">Component of oligomeric Golgi complex 8</fullName>
    </alternativeName>
</protein>
<evidence type="ECO:0000256" key="4">
    <source>
        <dbReference type="ARBA" id="ARBA00022448"/>
    </source>
</evidence>
<comment type="subcellular location">
    <subcellularLocation>
        <location evidence="1">Golgi apparatus membrane</location>
        <topology evidence="1">Peripheral membrane protein</topology>
    </subcellularLocation>
</comment>
<dbReference type="Proteomes" id="UP000190274">
    <property type="component" value="Chromosome H"/>
</dbReference>
<dbReference type="GO" id="GO:0000139">
    <property type="term" value="C:Golgi membrane"/>
    <property type="evidence" value="ECO:0007669"/>
    <property type="project" value="UniProtKB-SubCell"/>
</dbReference>
<keyword evidence="9" id="KW-0175">Coiled coil</keyword>
<feature type="coiled-coil region" evidence="9">
    <location>
        <begin position="125"/>
        <end position="159"/>
    </location>
</feature>
<dbReference type="OrthoDB" id="1661054at2759"/>
<evidence type="ECO:0000256" key="5">
    <source>
        <dbReference type="ARBA" id="ARBA00022927"/>
    </source>
</evidence>
<evidence type="ECO:0000256" key="1">
    <source>
        <dbReference type="ARBA" id="ARBA00004395"/>
    </source>
</evidence>
<dbReference type="Pfam" id="PF04124">
    <property type="entry name" value="Dor1"/>
    <property type="match status" value="1"/>
</dbReference>
<keyword evidence="5" id="KW-0653">Protein transport</keyword>
<dbReference type="STRING" id="1266660.A0A1G4K4N7"/>
<name>A0A1G4K4N7_9SACH</name>
<evidence type="ECO:0000256" key="9">
    <source>
        <dbReference type="SAM" id="Coils"/>
    </source>
</evidence>
<sequence>MDALNVLLDGAEIPASDDGAVESFLMSKLQSKDSYDAYFTSLPLQGSIVEDIAEVQAQLSVLERELRSELVQNKEEVCDSLSNQDIELQLDLILEQIDQLWELENPELPAAEAPDVFASLQMPSNERASKGMDEFQVALQKLKQQARDETGRNSDTKRDNLGLVLTNWNALNELLELPTLASTCIKTGHYQEALLCHSHARSLVYKFPAVSIIRHIADAISHEVRTTMLQGLVKMLQQNISANPMKKILTYLLSIPPFDTNPQALLQVFLTMRYKFVCAEMDSFSITELANETMGELLVKRKIEAFREHVFNAISILQIQSEAFNLKSYEEASISIPLLGEPRKAIHTNPLILMFVETCCDALIASLRSHQSFLSVSVCLQLVYCSFRLADSNSNYHHLFINKIREAELFSSDELIAAMDKRRELANKYY</sequence>